<name>A0ABM1MYJ2_NICVS</name>
<dbReference type="PROSITE" id="PS50920">
    <property type="entry name" value="SOLCAR"/>
    <property type="match status" value="3"/>
</dbReference>
<gene>
    <name evidence="12" type="primary">LOC108564951</name>
</gene>
<evidence type="ECO:0000256" key="8">
    <source>
        <dbReference type="ARBA" id="ARBA00023136"/>
    </source>
</evidence>
<evidence type="ECO:0000256" key="2">
    <source>
        <dbReference type="ARBA" id="ARBA00006375"/>
    </source>
</evidence>
<proteinExistence type="inferred from homology"/>
<evidence type="ECO:0000256" key="6">
    <source>
        <dbReference type="ARBA" id="ARBA00022989"/>
    </source>
</evidence>
<evidence type="ECO:0000256" key="7">
    <source>
        <dbReference type="ARBA" id="ARBA00023128"/>
    </source>
</evidence>
<feature type="repeat" description="Solcar" evidence="9">
    <location>
        <begin position="98"/>
        <end position="194"/>
    </location>
</feature>
<dbReference type="GeneID" id="108564951"/>
<accession>A0ABM1MYJ2</accession>
<keyword evidence="7" id="KW-0496">Mitochondrion</keyword>
<evidence type="ECO:0000256" key="10">
    <source>
        <dbReference type="RuleBase" id="RU000488"/>
    </source>
</evidence>
<dbReference type="SUPFAM" id="SSF103506">
    <property type="entry name" value="Mitochondrial carrier"/>
    <property type="match status" value="1"/>
</dbReference>
<dbReference type="PANTHER" id="PTHR45624:SF1">
    <property type="entry name" value="SD08189P"/>
    <property type="match status" value="1"/>
</dbReference>
<organism evidence="11 12">
    <name type="scientific">Nicrophorus vespilloides</name>
    <name type="common">Boreal carrion beetle</name>
    <dbReference type="NCBI Taxonomy" id="110193"/>
    <lineage>
        <taxon>Eukaryota</taxon>
        <taxon>Metazoa</taxon>
        <taxon>Ecdysozoa</taxon>
        <taxon>Arthropoda</taxon>
        <taxon>Hexapoda</taxon>
        <taxon>Insecta</taxon>
        <taxon>Pterygota</taxon>
        <taxon>Neoptera</taxon>
        <taxon>Endopterygota</taxon>
        <taxon>Coleoptera</taxon>
        <taxon>Polyphaga</taxon>
        <taxon>Staphyliniformia</taxon>
        <taxon>Silphidae</taxon>
        <taxon>Nicrophorinae</taxon>
        <taxon>Nicrophorus</taxon>
    </lineage>
</organism>
<keyword evidence="5" id="KW-0677">Repeat</keyword>
<dbReference type="InterPro" id="IPR050567">
    <property type="entry name" value="Mitochondrial_Carrier"/>
</dbReference>
<evidence type="ECO:0000256" key="3">
    <source>
        <dbReference type="ARBA" id="ARBA00022448"/>
    </source>
</evidence>
<evidence type="ECO:0000256" key="4">
    <source>
        <dbReference type="ARBA" id="ARBA00022692"/>
    </source>
</evidence>
<evidence type="ECO:0000313" key="12">
    <source>
        <dbReference type="RefSeq" id="XP_017779642.1"/>
    </source>
</evidence>
<keyword evidence="4 9" id="KW-0812">Transmembrane</keyword>
<keyword evidence="8 9" id="KW-0472">Membrane</keyword>
<feature type="repeat" description="Solcar" evidence="9">
    <location>
        <begin position="203"/>
        <end position="290"/>
    </location>
</feature>
<evidence type="ECO:0000256" key="1">
    <source>
        <dbReference type="ARBA" id="ARBA00004225"/>
    </source>
</evidence>
<evidence type="ECO:0000256" key="5">
    <source>
        <dbReference type="ARBA" id="ARBA00022737"/>
    </source>
</evidence>
<keyword evidence="11" id="KW-1185">Reference proteome</keyword>
<sequence length="294" mass="33217">MNWQDFSAGWIGGVAGLVVGHPLDTMKVRQQTLGSSLWKAVQMTFVHEGPRAFFKGVLFPALMTGPSNAVFFGIYGNYMRIVQSQGDKEFFRVQKDDPEWMKHVFWGGCTAGFFQVVVTCPPELVKIILQCQTEHKGVWHIPHETHYHGVWDCVRKLFKKRGIPGLYKGVFPMMCRDVPTSGIYTLSYELLKIVNYPIEKLNHPLVKQVMAGGCAGVLSWSIVIPIDVIKSRLQVDSPDLPKYKGFYDCFYQSYRAEGWGAFTKGMGAVCARAFPANAAIFVTYEFLLDFFNTL</sequence>
<dbReference type="Gene3D" id="1.50.40.10">
    <property type="entry name" value="Mitochondrial carrier domain"/>
    <property type="match status" value="1"/>
</dbReference>
<dbReference type="RefSeq" id="XP_017779642.1">
    <property type="nucleotide sequence ID" value="XM_017924153.1"/>
</dbReference>
<dbReference type="InterPro" id="IPR023395">
    <property type="entry name" value="MCP_dom_sf"/>
</dbReference>
<reference evidence="12" key="1">
    <citation type="submission" date="2025-08" db="UniProtKB">
        <authorList>
            <consortium name="RefSeq"/>
        </authorList>
    </citation>
    <scope>IDENTIFICATION</scope>
    <source>
        <tissue evidence="12">Whole Larva</tissue>
    </source>
</reference>
<evidence type="ECO:0000256" key="9">
    <source>
        <dbReference type="PROSITE-ProRule" id="PRU00282"/>
    </source>
</evidence>
<keyword evidence="3 10" id="KW-0813">Transport</keyword>
<comment type="subcellular location">
    <subcellularLocation>
        <location evidence="1">Mitochondrion membrane</location>
        <topology evidence="1">Multi-pass membrane protein</topology>
    </subcellularLocation>
</comment>
<keyword evidence="6" id="KW-1133">Transmembrane helix</keyword>
<dbReference type="Pfam" id="PF00153">
    <property type="entry name" value="Mito_carr"/>
    <property type="match status" value="3"/>
</dbReference>
<comment type="similarity">
    <text evidence="2 10">Belongs to the mitochondrial carrier (TC 2.A.29) family.</text>
</comment>
<dbReference type="Proteomes" id="UP000695000">
    <property type="component" value="Unplaced"/>
</dbReference>
<dbReference type="InterPro" id="IPR018108">
    <property type="entry name" value="MCP_transmembrane"/>
</dbReference>
<feature type="repeat" description="Solcar" evidence="9">
    <location>
        <begin position="3"/>
        <end position="81"/>
    </location>
</feature>
<dbReference type="PANTHER" id="PTHR45624">
    <property type="entry name" value="MITOCHONDRIAL BASIC AMINO ACIDS TRANSPORTER-RELATED"/>
    <property type="match status" value="1"/>
</dbReference>
<protein>
    <submittedName>
        <fullName evidence="12">Solute carrier family 25 member 45 isoform X1</fullName>
    </submittedName>
</protein>
<evidence type="ECO:0000313" key="11">
    <source>
        <dbReference type="Proteomes" id="UP000695000"/>
    </source>
</evidence>